<evidence type="ECO:0000313" key="2">
    <source>
        <dbReference type="Proteomes" id="UP000246744"/>
    </source>
</evidence>
<gene>
    <name evidence="1" type="ORF">DES37_104145</name>
</gene>
<organism evidence="1 2">
    <name type="scientific">Mangrovibacter plantisponsor</name>
    <dbReference type="NCBI Taxonomy" id="451513"/>
    <lineage>
        <taxon>Bacteria</taxon>
        <taxon>Pseudomonadati</taxon>
        <taxon>Pseudomonadota</taxon>
        <taxon>Gammaproteobacteria</taxon>
        <taxon>Enterobacterales</taxon>
        <taxon>Enterobacteriaceae</taxon>
        <taxon>Mangrovibacter</taxon>
    </lineage>
</organism>
<dbReference type="RefSeq" id="WP_170123744.1">
    <property type="nucleotide sequence ID" value="NZ_QGTS01000004.1"/>
</dbReference>
<sequence length="56" mass="6472">MFFPAIPGKYSTDKFPDTVMDDEAEALAMKIRELRLTLWSEESTQPVEDLHGFHDD</sequence>
<keyword evidence="2" id="KW-1185">Reference proteome</keyword>
<evidence type="ECO:0000313" key="1">
    <source>
        <dbReference type="EMBL" id="PWW10047.1"/>
    </source>
</evidence>
<accession>A0A317Q3I8</accession>
<proteinExistence type="predicted"/>
<protein>
    <submittedName>
        <fullName evidence="1">Uncharacterized protein</fullName>
    </submittedName>
</protein>
<dbReference type="AlphaFoldDB" id="A0A317Q3I8"/>
<reference evidence="1 2" key="1">
    <citation type="submission" date="2018-05" db="EMBL/GenBank/DDBJ databases">
        <title>Genomic Encyclopedia of Type Strains, Phase IV (KMG-IV): sequencing the most valuable type-strain genomes for metagenomic binning, comparative biology and taxonomic classification.</title>
        <authorList>
            <person name="Goeker M."/>
        </authorList>
    </citation>
    <scope>NUCLEOTIDE SEQUENCE [LARGE SCALE GENOMIC DNA]</scope>
    <source>
        <strain evidence="1 2">DSM 19579</strain>
    </source>
</reference>
<dbReference type="Proteomes" id="UP000246744">
    <property type="component" value="Unassembled WGS sequence"/>
</dbReference>
<comment type="caution">
    <text evidence="1">The sequence shown here is derived from an EMBL/GenBank/DDBJ whole genome shotgun (WGS) entry which is preliminary data.</text>
</comment>
<dbReference type="EMBL" id="QGTS01000004">
    <property type="protein sequence ID" value="PWW10047.1"/>
    <property type="molecule type" value="Genomic_DNA"/>
</dbReference>
<name>A0A317Q3I8_9ENTR</name>